<accession>A0AAV7M0A7</accession>
<dbReference type="EMBL" id="JANPWB010000014">
    <property type="protein sequence ID" value="KAJ1096017.1"/>
    <property type="molecule type" value="Genomic_DNA"/>
</dbReference>
<feature type="region of interest" description="Disordered" evidence="1">
    <location>
        <begin position="107"/>
        <end position="138"/>
    </location>
</feature>
<reference evidence="2" key="1">
    <citation type="journal article" date="2022" name="bioRxiv">
        <title>Sequencing and chromosome-scale assembly of the giantPleurodeles waltlgenome.</title>
        <authorList>
            <person name="Brown T."/>
            <person name="Elewa A."/>
            <person name="Iarovenko S."/>
            <person name="Subramanian E."/>
            <person name="Araus A.J."/>
            <person name="Petzold A."/>
            <person name="Susuki M."/>
            <person name="Suzuki K.-i.T."/>
            <person name="Hayashi T."/>
            <person name="Toyoda A."/>
            <person name="Oliveira C."/>
            <person name="Osipova E."/>
            <person name="Leigh N.D."/>
            <person name="Simon A."/>
            <person name="Yun M.H."/>
        </authorList>
    </citation>
    <scope>NUCLEOTIDE SEQUENCE</scope>
    <source>
        <strain evidence="2">20211129_DDA</strain>
        <tissue evidence="2">Liver</tissue>
    </source>
</reference>
<evidence type="ECO:0000256" key="1">
    <source>
        <dbReference type="SAM" id="MobiDB-lite"/>
    </source>
</evidence>
<name>A0AAV7M0A7_PLEWA</name>
<dbReference type="AlphaFoldDB" id="A0AAV7M0A7"/>
<gene>
    <name evidence="2" type="ORF">NDU88_001166</name>
</gene>
<comment type="caution">
    <text evidence="2">The sequence shown here is derived from an EMBL/GenBank/DDBJ whole genome shotgun (WGS) entry which is preliminary data.</text>
</comment>
<evidence type="ECO:0000313" key="3">
    <source>
        <dbReference type="Proteomes" id="UP001066276"/>
    </source>
</evidence>
<protein>
    <submittedName>
        <fullName evidence="2">Uncharacterized protein</fullName>
    </submittedName>
</protein>
<evidence type="ECO:0000313" key="2">
    <source>
        <dbReference type="EMBL" id="KAJ1096017.1"/>
    </source>
</evidence>
<dbReference type="Proteomes" id="UP001066276">
    <property type="component" value="Chromosome 10"/>
</dbReference>
<keyword evidence="3" id="KW-1185">Reference proteome</keyword>
<organism evidence="2 3">
    <name type="scientific">Pleurodeles waltl</name>
    <name type="common">Iberian ribbed newt</name>
    <dbReference type="NCBI Taxonomy" id="8319"/>
    <lineage>
        <taxon>Eukaryota</taxon>
        <taxon>Metazoa</taxon>
        <taxon>Chordata</taxon>
        <taxon>Craniata</taxon>
        <taxon>Vertebrata</taxon>
        <taxon>Euteleostomi</taxon>
        <taxon>Amphibia</taxon>
        <taxon>Batrachia</taxon>
        <taxon>Caudata</taxon>
        <taxon>Salamandroidea</taxon>
        <taxon>Salamandridae</taxon>
        <taxon>Pleurodelinae</taxon>
        <taxon>Pleurodeles</taxon>
    </lineage>
</organism>
<sequence>MAASHGIMEQLIAGQQVLSQDVKEVLAKASVRIHKALRSRGRPGGGCSAAMTSPLCAELRQPEETGASRVAGPTAEGRGCFLGPALMKAPGEGAGSAFRVMVGTEAEPQKLQEAGPEPRRKEGVGAGKVNRVESEPGKDAGRALRLPVLFFRSPTLSFLDGCLSSIAQ</sequence>
<proteinExistence type="predicted"/>